<proteinExistence type="predicted"/>
<dbReference type="InterPro" id="IPR016181">
    <property type="entry name" value="Acyl_CoA_acyltransferase"/>
</dbReference>
<reference evidence="2 3" key="1">
    <citation type="journal article" date="2017" name="BMC Genomics">
        <title>Genome sequencing of 39 Akkermansia muciniphila isolates reveals its population structure, genomic and functional diverisity, and global distribution in mammalian gut microbiotas.</title>
        <authorList>
            <person name="Guo X."/>
            <person name="Li S."/>
            <person name="Zhang J."/>
            <person name="Wu F."/>
            <person name="Li X."/>
            <person name="Wu D."/>
            <person name="Zhang M."/>
            <person name="Ou Z."/>
            <person name="Jie Z."/>
            <person name="Yan Q."/>
            <person name="Li P."/>
            <person name="Yi J."/>
            <person name="Peng Y."/>
        </authorList>
    </citation>
    <scope>NUCLEOTIDE SEQUENCE [LARGE SCALE GENOMIC DNA]</scope>
    <source>
        <strain evidence="2 3">GP24</strain>
    </source>
</reference>
<dbReference type="InterPro" id="IPR050276">
    <property type="entry name" value="MshD_Acetyltransferase"/>
</dbReference>
<keyword evidence="2" id="KW-0808">Transferase</keyword>
<accession>A0A2N8HAV2</accession>
<dbReference type="PANTHER" id="PTHR43617:SF38">
    <property type="entry name" value="N-ACETYLTRANSFERASE DOMAIN-CONTAINING PROTEIN"/>
    <property type="match status" value="1"/>
</dbReference>
<comment type="caution">
    <text evidence="2">The sequence shown here is derived from an EMBL/GenBank/DDBJ whole genome shotgun (WGS) entry which is preliminary data.</text>
</comment>
<dbReference type="Gene3D" id="3.40.630.30">
    <property type="match status" value="1"/>
</dbReference>
<dbReference type="AlphaFoldDB" id="A0A2N8HAV2"/>
<dbReference type="Proteomes" id="UP000236000">
    <property type="component" value="Unassembled WGS sequence"/>
</dbReference>
<dbReference type="GO" id="GO:0016747">
    <property type="term" value="F:acyltransferase activity, transferring groups other than amino-acyl groups"/>
    <property type="evidence" value="ECO:0007669"/>
    <property type="project" value="InterPro"/>
</dbReference>
<dbReference type="RefSeq" id="WP_102715089.1">
    <property type="nucleotide sequence ID" value="NZ_CABMLK010000002.1"/>
</dbReference>
<dbReference type="PROSITE" id="PS51186">
    <property type="entry name" value="GNAT"/>
    <property type="match status" value="1"/>
</dbReference>
<dbReference type="CDD" id="cd04301">
    <property type="entry name" value="NAT_SF"/>
    <property type="match status" value="1"/>
</dbReference>
<dbReference type="SUPFAM" id="SSF55729">
    <property type="entry name" value="Acyl-CoA N-acyltransferases (Nat)"/>
    <property type="match status" value="1"/>
</dbReference>
<protein>
    <submittedName>
        <fullName evidence="2">GNAT family N-acetyltransferase</fullName>
    </submittedName>
</protein>
<dbReference type="EMBL" id="PJKA01000013">
    <property type="protein sequence ID" value="PNC16977.1"/>
    <property type="molecule type" value="Genomic_DNA"/>
</dbReference>
<evidence type="ECO:0000313" key="3">
    <source>
        <dbReference type="Proteomes" id="UP000236000"/>
    </source>
</evidence>
<name>A0A2N8HAV2_9BACT</name>
<dbReference type="InterPro" id="IPR000182">
    <property type="entry name" value="GNAT_dom"/>
</dbReference>
<evidence type="ECO:0000259" key="1">
    <source>
        <dbReference type="PROSITE" id="PS51186"/>
    </source>
</evidence>
<feature type="domain" description="N-acetyltransferase" evidence="1">
    <location>
        <begin position="3"/>
        <end position="155"/>
    </location>
</feature>
<dbReference type="PANTHER" id="PTHR43617">
    <property type="entry name" value="L-AMINO ACID N-ACETYLTRANSFERASE"/>
    <property type="match status" value="1"/>
</dbReference>
<dbReference type="OrthoDB" id="9797178at2"/>
<gene>
    <name evidence="2" type="ORF">CXU22_10010</name>
</gene>
<evidence type="ECO:0000313" key="2">
    <source>
        <dbReference type="EMBL" id="PNC16977.1"/>
    </source>
</evidence>
<organism evidence="2 3">
    <name type="scientific">Akkermansia muciniphila</name>
    <dbReference type="NCBI Taxonomy" id="239935"/>
    <lineage>
        <taxon>Bacteria</taxon>
        <taxon>Pseudomonadati</taxon>
        <taxon>Verrucomicrobiota</taxon>
        <taxon>Verrucomicrobiia</taxon>
        <taxon>Verrucomicrobiales</taxon>
        <taxon>Akkermansiaceae</taxon>
        <taxon>Akkermansia</taxon>
    </lineage>
</organism>
<dbReference type="Pfam" id="PF13508">
    <property type="entry name" value="Acetyltransf_7"/>
    <property type="match status" value="1"/>
</dbReference>
<sequence length="218" mass="24421">MAIELRTEQPADYAETENATREAFWNHYSPGCNEHYLLHIMRGSPSFIPELDVVAVHGGRIVGNIVYVKSVIRTDDGKECEVLGMGPISVLPEYQRRGIGRQMIGHTKERAREMGFRAILLYGDPDYYSRHGFVPAETLGIRTADNMYAVALQACELQEGALSGMKGRYVEAAVYDLDEKCAAEFDRHFPVKEMVSGTPSQKRFEKIAAMRRKADAGT</sequence>